<evidence type="ECO:0000256" key="1">
    <source>
        <dbReference type="SAM" id="MobiDB-lite"/>
    </source>
</evidence>
<evidence type="ECO:0000259" key="2">
    <source>
        <dbReference type="Pfam" id="PF01548"/>
    </source>
</evidence>
<organism evidence="4 5">
    <name type="scientific">Aureimonas pseudogalii</name>
    <dbReference type="NCBI Taxonomy" id="1744844"/>
    <lineage>
        <taxon>Bacteria</taxon>
        <taxon>Pseudomonadati</taxon>
        <taxon>Pseudomonadota</taxon>
        <taxon>Alphaproteobacteria</taxon>
        <taxon>Hyphomicrobiales</taxon>
        <taxon>Aurantimonadaceae</taxon>
        <taxon>Aureimonas</taxon>
    </lineage>
</organism>
<dbReference type="GO" id="GO:0003677">
    <property type="term" value="F:DNA binding"/>
    <property type="evidence" value="ECO:0007669"/>
    <property type="project" value="InterPro"/>
</dbReference>
<evidence type="ECO:0000313" key="4">
    <source>
        <dbReference type="EMBL" id="MBB4000127.1"/>
    </source>
</evidence>
<dbReference type="Proteomes" id="UP000542776">
    <property type="component" value="Unassembled WGS sequence"/>
</dbReference>
<dbReference type="Pfam" id="PF02371">
    <property type="entry name" value="Transposase_20"/>
    <property type="match status" value="1"/>
</dbReference>
<dbReference type="GO" id="GO:0004803">
    <property type="term" value="F:transposase activity"/>
    <property type="evidence" value="ECO:0007669"/>
    <property type="project" value="InterPro"/>
</dbReference>
<dbReference type="NCBIfam" id="NF033542">
    <property type="entry name" value="transpos_IS110"/>
    <property type="match status" value="1"/>
</dbReference>
<feature type="compositionally biased region" description="Basic and acidic residues" evidence="1">
    <location>
        <begin position="31"/>
        <end position="44"/>
    </location>
</feature>
<feature type="region of interest" description="Disordered" evidence="1">
    <location>
        <begin position="1"/>
        <end position="73"/>
    </location>
</feature>
<name>A0A7W6H7X3_9HYPH</name>
<dbReference type="AlphaFoldDB" id="A0A7W6H7X3"/>
<dbReference type="InterPro" id="IPR003346">
    <property type="entry name" value="Transposase_20"/>
</dbReference>
<feature type="domain" description="Transposase IS116/IS110/IS902 C-terminal" evidence="3">
    <location>
        <begin position="354"/>
        <end position="432"/>
    </location>
</feature>
<evidence type="ECO:0000259" key="3">
    <source>
        <dbReference type="Pfam" id="PF02371"/>
    </source>
</evidence>
<gene>
    <name evidence="4" type="ORF">GGR04_004003</name>
</gene>
<protein>
    <submittedName>
        <fullName evidence="4">Transposase</fullName>
    </submittedName>
</protein>
<dbReference type="InterPro" id="IPR002525">
    <property type="entry name" value="Transp_IS110-like_N"/>
</dbReference>
<dbReference type="PANTHER" id="PTHR33055">
    <property type="entry name" value="TRANSPOSASE FOR INSERTION SEQUENCE ELEMENT IS1111A"/>
    <property type="match status" value="1"/>
</dbReference>
<accession>A0A7W6H7X3</accession>
<dbReference type="Pfam" id="PF01548">
    <property type="entry name" value="DEDD_Tnp_IS110"/>
    <property type="match status" value="1"/>
</dbReference>
<keyword evidence="5" id="KW-1185">Reference proteome</keyword>
<sequence length="486" mass="53329">MTEFAHTVVLSGQGPRARPPAAASGGADFLDAQRRENWGDRDVLEDGGTGVEYPKSERDSPDPEGGGTAWMAPGVSGGLRFGLELARMSKPSSLPAFWGRAREAGEAWRGKAERVRWGNRSPPLSNVARLPVFSFNTEPNMRKVVGLDVSLEKTAVCVLDRDGTLVWQGKVGSEPGPLIDKLNLWKADLDLVGLEACPLSEWLHHHLTDAGFPVVCVETRHAERFLSTRPVKTDRNDARGLAEMMRVGHYRAVHVKSIEAQMVRTVLQARRQIVAALMQIQGTIRGLLRMHGLKMGEVHRCKFGDRVRELVAEKPMLGAAIDPLLRSAEVMATERKAIDRRLEQAARRDDVCLRLMTIPGVGPITSLAFRATVDDPARFSASKSVGALMGLTPRVYQSGETDRSGHISKAGDDMMRHLLYEAASALMTRVRKPSKLKAWGVAVARRRGAKRARVAVARKLAVIMHRMWIAGTRFETGVEAKTPAAA</sequence>
<dbReference type="InterPro" id="IPR047650">
    <property type="entry name" value="Transpos_IS110"/>
</dbReference>
<dbReference type="PANTHER" id="PTHR33055:SF3">
    <property type="entry name" value="PUTATIVE TRANSPOSASE FOR IS117-RELATED"/>
    <property type="match status" value="1"/>
</dbReference>
<dbReference type="GO" id="GO:0006313">
    <property type="term" value="P:DNA transposition"/>
    <property type="evidence" value="ECO:0007669"/>
    <property type="project" value="InterPro"/>
</dbReference>
<reference evidence="4 5" key="1">
    <citation type="submission" date="2020-08" db="EMBL/GenBank/DDBJ databases">
        <title>Genomic Encyclopedia of Type Strains, Phase IV (KMG-IV): sequencing the most valuable type-strain genomes for metagenomic binning, comparative biology and taxonomic classification.</title>
        <authorList>
            <person name="Goeker M."/>
        </authorList>
    </citation>
    <scope>NUCLEOTIDE SEQUENCE [LARGE SCALE GENOMIC DNA]</scope>
    <source>
        <strain evidence="4 5">DSM 102238</strain>
    </source>
</reference>
<feature type="compositionally biased region" description="Low complexity" evidence="1">
    <location>
        <begin position="11"/>
        <end position="27"/>
    </location>
</feature>
<dbReference type="EMBL" id="JACIEK010000015">
    <property type="protein sequence ID" value="MBB4000127.1"/>
    <property type="molecule type" value="Genomic_DNA"/>
</dbReference>
<comment type="caution">
    <text evidence="4">The sequence shown here is derived from an EMBL/GenBank/DDBJ whole genome shotgun (WGS) entry which is preliminary data.</text>
</comment>
<proteinExistence type="predicted"/>
<evidence type="ECO:0000313" key="5">
    <source>
        <dbReference type="Proteomes" id="UP000542776"/>
    </source>
</evidence>
<feature type="domain" description="Transposase IS110-like N-terminal" evidence="2">
    <location>
        <begin position="145"/>
        <end position="289"/>
    </location>
</feature>